<protein>
    <recommendedName>
        <fullName evidence="2">histone deacetylase</fullName>
        <ecNumber evidence="2">3.5.1.98</ecNumber>
    </recommendedName>
</protein>
<feature type="active site" description="Proton acceptor" evidence="5">
    <location>
        <position position="119"/>
    </location>
</feature>
<keyword evidence="7" id="KW-0479">Metal-binding</keyword>
<evidence type="ECO:0000259" key="8">
    <source>
        <dbReference type="Pfam" id="PF00850"/>
    </source>
</evidence>
<dbReference type="VEuPathDB" id="MicrosporidiaDB:SLOPH_426"/>
<reference evidence="10" key="1">
    <citation type="journal article" date="2013" name="PLoS Genet.">
        <title>The genome of Spraguea lophii and the basis of host-microsporidian interactions.</title>
        <authorList>
            <person name="Campbell S.E."/>
            <person name="Williams T.A."/>
            <person name="Yousuf A."/>
            <person name="Soanes D.M."/>
            <person name="Paszkiewicz K.H."/>
            <person name="Williams B.A.P."/>
        </authorList>
    </citation>
    <scope>NUCLEOTIDE SEQUENCE [LARGE SCALE GENOMIC DNA]</scope>
    <source>
        <strain evidence="10">42_110</strain>
    </source>
</reference>
<dbReference type="GO" id="GO:0000118">
    <property type="term" value="C:histone deacetylase complex"/>
    <property type="evidence" value="ECO:0007669"/>
    <property type="project" value="UniProtKB-ARBA"/>
</dbReference>
<evidence type="ECO:0000313" key="10">
    <source>
        <dbReference type="Proteomes" id="UP000014978"/>
    </source>
</evidence>
<comment type="caution">
    <text evidence="9">The sequence shown here is derived from an EMBL/GenBank/DDBJ whole genome shotgun (WGS) entry which is preliminary data.</text>
</comment>
<evidence type="ECO:0000313" key="9">
    <source>
        <dbReference type="EMBL" id="EPR79560.1"/>
    </source>
</evidence>
<dbReference type="GO" id="GO:0046872">
    <property type="term" value="F:metal ion binding"/>
    <property type="evidence" value="ECO:0007669"/>
    <property type="project" value="UniProtKB-KW"/>
</dbReference>
<dbReference type="InterPro" id="IPR023801">
    <property type="entry name" value="His_deacetylse_dom"/>
</dbReference>
<organism evidence="9 10">
    <name type="scientific">Spraguea lophii (strain 42_110)</name>
    <name type="common">Microsporidian parasite</name>
    <dbReference type="NCBI Taxonomy" id="1358809"/>
    <lineage>
        <taxon>Eukaryota</taxon>
        <taxon>Fungi</taxon>
        <taxon>Fungi incertae sedis</taxon>
        <taxon>Microsporidia</taxon>
        <taxon>Spragueidae</taxon>
        <taxon>Spraguea</taxon>
    </lineage>
</organism>
<dbReference type="STRING" id="1358809.S7W9G1"/>
<feature type="binding site" evidence="6">
    <location>
        <position position="282"/>
    </location>
    <ligand>
        <name>substrate</name>
    </ligand>
</feature>
<dbReference type="EMBL" id="ATCN01000199">
    <property type="protein sequence ID" value="EPR79560.1"/>
    <property type="molecule type" value="Genomic_DNA"/>
</dbReference>
<feature type="binding site" evidence="6">
    <location>
        <position position="127"/>
    </location>
    <ligand>
        <name>substrate</name>
    </ligand>
</feature>
<dbReference type="OMA" id="ITDFYYL"/>
<keyword evidence="3" id="KW-0378">Hydrolase</keyword>
<keyword evidence="4" id="KW-0156">Chromatin regulator</keyword>
<feature type="binding site" evidence="7">
    <location>
        <position position="156"/>
    </location>
    <ligand>
        <name>a divalent metal cation</name>
        <dbReference type="ChEBI" id="CHEBI:60240"/>
    </ligand>
</feature>
<feature type="binding site" evidence="7">
    <location>
        <position position="243"/>
    </location>
    <ligand>
        <name>a divalent metal cation</name>
        <dbReference type="ChEBI" id="CHEBI:60240"/>
    </ligand>
</feature>
<accession>S7W9G1</accession>
<evidence type="ECO:0000256" key="4">
    <source>
        <dbReference type="ARBA" id="ARBA00022853"/>
    </source>
</evidence>
<dbReference type="Gene3D" id="3.40.800.20">
    <property type="entry name" value="Histone deacetylase domain"/>
    <property type="match status" value="1"/>
</dbReference>
<dbReference type="PANTHER" id="PTHR10625">
    <property type="entry name" value="HISTONE DEACETYLASE HDAC1-RELATED"/>
    <property type="match status" value="1"/>
</dbReference>
<keyword evidence="10" id="KW-1185">Reference proteome</keyword>
<dbReference type="Proteomes" id="UP000014978">
    <property type="component" value="Unassembled WGS sequence"/>
</dbReference>
<evidence type="ECO:0000256" key="7">
    <source>
        <dbReference type="PIRSR" id="PIRSR037913-3"/>
    </source>
</evidence>
<dbReference type="HOGENOM" id="CLU_007727_7_4_1"/>
<evidence type="ECO:0000256" key="3">
    <source>
        <dbReference type="ARBA" id="ARBA00022801"/>
    </source>
</evidence>
<dbReference type="InterPro" id="IPR000286">
    <property type="entry name" value="HDACs"/>
</dbReference>
<dbReference type="Pfam" id="PF00850">
    <property type="entry name" value="Hist_deacetyl"/>
    <property type="match status" value="1"/>
</dbReference>
<evidence type="ECO:0000256" key="1">
    <source>
        <dbReference type="ARBA" id="ARBA00006457"/>
    </source>
</evidence>
<dbReference type="PANTHER" id="PTHR10625:SF10">
    <property type="entry name" value="HISTONE DEACETYLASE HDAC1"/>
    <property type="match status" value="1"/>
</dbReference>
<dbReference type="InParanoid" id="S7W9G1"/>
<comment type="similarity">
    <text evidence="1">Belongs to the histone deacetylase family. HD type 1 subfamily.</text>
</comment>
<dbReference type="InterPro" id="IPR037138">
    <property type="entry name" value="His_deacetylse_dom_sf"/>
</dbReference>
<name>S7W9G1_SPRLO</name>
<gene>
    <name evidence="9" type="ORF">SLOPH_426</name>
</gene>
<dbReference type="GO" id="GO:0040029">
    <property type="term" value="P:epigenetic regulation of gene expression"/>
    <property type="evidence" value="ECO:0007669"/>
    <property type="project" value="TreeGrafter"/>
</dbReference>
<dbReference type="PRINTS" id="PR01270">
    <property type="entry name" value="HDASUPER"/>
</dbReference>
<dbReference type="InterPro" id="IPR023696">
    <property type="entry name" value="Ureohydrolase_dom_sf"/>
</dbReference>
<dbReference type="PIRSF" id="PIRSF037913">
    <property type="entry name" value="His_deacetylse_1"/>
    <property type="match status" value="1"/>
</dbReference>
<sequence>MKIAYMYDKEVGNFFYGEDHPMKPHRVAITHTLVKNYGLDKHMDIIEPEILYDNNVFSVFHTKNYINTITNETLEPSDDCPCFPGLGIFSKRYSSATINCSKLLNEYDIAINWGGGLHHAKKEEPSGFCYFNDIVMGIQEILKYKERVLYIDIDIHHGDGVEEAFYHSDRVMTLSFHKFGEGYYPGTGDLFTNGDEEGLGYAVNVPLKNGIDDHSYHYVFKPIVDQAIKKFKPSAIVLQCGADSLAEDTLGCFNLSIQGHGECVKTVKSYNIPLLILGGGGYNIKNVSRAWVNETAIACDVQIKNEIDKNQYSAYFEPSQSLYPRLKKKYDNVNSKKYLDVVVNYNLELMDNY</sequence>
<dbReference type="SUPFAM" id="SSF52768">
    <property type="entry name" value="Arginase/deacetylase"/>
    <property type="match status" value="1"/>
</dbReference>
<dbReference type="InterPro" id="IPR003084">
    <property type="entry name" value="HDAC_I/II"/>
</dbReference>
<dbReference type="AlphaFoldDB" id="S7W9G1"/>
<evidence type="ECO:0000256" key="6">
    <source>
        <dbReference type="PIRSR" id="PIRSR037913-2"/>
    </source>
</evidence>
<evidence type="ECO:0000256" key="2">
    <source>
        <dbReference type="ARBA" id="ARBA00012111"/>
    </source>
</evidence>
<feature type="binding site" evidence="7">
    <location>
        <position position="154"/>
    </location>
    <ligand>
        <name>a divalent metal cation</name>
        <dbReference type="ChEBI" id="CHEBI:60240"/>
    </ligand>
</feature>
<proteinExistence type="inferred from homology"/>
<dbReference type="OrthoDB" id="1918432at2759"/>
<dbReference type="PRINTS" id="PR01271">
    <property type="entry name" value="HISDACETLASE"/>
</dbReference>
<feature type="binding site" evidence="6">
    <location>
        <position position="79"/>
    </location>
    <ligand>
        <name>substrate</name>
    </ligand>
</feature>
<dbReference type="GO" id="GO:0141221">
    <property type="term" value="F:histone deacetylase activity, hydrolytic mechanism"/>
    <property type="evidence" value="ECO:0007669"/>
    <property type="project" value="UniProtKB-EC"/>
</dbReference>
<evidence type="ECO:0000256" key="5">
    <source>
        <dbReference type="PIRSR" id="PIRSR037913-1"/>
    </source>
</evidence>
<dbReference type="EC" id="3.5.1.98" evidence="2"/>
<feature type="domain" description="Histone deacetylase" evidence="8">
    <location>
        <begin position="20"/>
        <end position="296"/>
    </location>
</feature>